<comment type="catalytic activity">
    <reaction evidence="6 8">
        <text>L-proline + NADP(+) = (S)-1-pyrroline-5-carboxylate + NADPH + 2 H(+)</text>
        <dbReference type="Rhea" id="RHEA:14109"/>
        <dbReference type="ChEBI" id="CHEBI:15378"/>
        <dbReference type="ChEBI" id="CHEBI:17388"/>
        <dbReference type="ChEBI" id="CHEBI:57783"/>
        <dbReference type="ChEBI" id="CHEBI:58349"/>
        <dbReference type="ChEBI" id="CHEBI:60039"/>
        <dbReference type="EC" id="1.5.1.2"/>
    </reaction>
</comment>
<dbReference type="InterPro" id="IPR053790">
    <property type="entry name" value="P5CR-like_CS"/>
</dbReference>
<dbReference type="Gene3D" id="1.10.3730.10">
    <property type="entry name" value="ProC C-terminal domain-like"/>
    <property type="match status" value="1"/>
</dbReference>
<feature type="domain" description="Pyrroline-5-carboxylate reductase catalytic N-terminal" evidence="9">
    <location>
        <begin position="2"/>
        <end position="96"/>
    </location>
</feature>
<dbReference type="EMBL" id="NGJT01000001">
    <property type="protein sequence ID" value="RST96319.1"/>
    <property type="molecule type" value="Genomic_DNA"/>
</dbReference>
<comment type="catalytic activity">
    <reaction evidence="6">
        <text>L-proline + NAD(+) = (S)-1-pyrroline-5-carboxylate + NADH + 2 H(+)</text>
        <dbReference type="Rhea" id="RHEA:14105"/>
        <dbReference type="ChEBI" id="CHEBI:15378"/>
        <dbReference type="ChEBI" id="CHEBI:17388"/>
        <dbReference type="ChEBI" id="CHEBI:57540"/>
        <dbReference type="ChEBI" id="CHEBI:57945"/>
        <dbReference type="ChEBI" id="CHEBI:60039"/>
        <dbReference type="EC" id="1.5.1.2"/>
    </reaction>
</comment>
<dbReference type="GO" id="GO:0005737">
    <property type="term" value="C:cytoplasm"/>
    <property type="evidence" value="ECO:0007669"/>
    <property type="project" value="UniProtKB-SubCell"/>
</dbReference>
<dbReference type="OrthoDB" id="9805754at2"/>
<organism evidence="11 12">
    <name type="scientific">Vagococcus bubulae</name>
    <dbReference type="NCBI Taxonomy" id="1977868"/>
    <lineage>
        <taxon>Bacteria</taxon>
        <taxon>Bacillati</taxon>
        <taxon>Bacillota</taxon>
        <taxon>Bacilli</taxon>
        <taxon>Lactobacillales</taxon>
        <taxon>Enterococcaceae</taxon>
        <taxon>Vagococcus</taxon>
    </lineage>
</organism>
<dbReference type="NCBIfam" id="TIGR00112">
    <property type="entry name" value="proC"/>
    <property type="match status" value="1"/>
</dbReference>
<dbReference type="InterPro" id="IPR029036">
    <property type="entry name" value="P5CR_dimer"/>
</dbReference>
<comment type="pathway">
    <text evidence="6 8">Amino-acid biosynthesis; L-proline biosynthesis; L-proline from L-glutamate 5-semialdehyde: step 1/1.</text>
</comment>
<dbReference type="PROSITE" id="PS00521">
    <property type="entry name" value="P5CR"/>
    <property type="match status" value="1"/>
</dbReference>
<evidence type="ECO:0000256" key="8">
    <source>
        <dbReference type="RuleBase" id="RU003903"/>
    </source>
</evidence>
<dbReference type="Pfam" id="PF03807">
    <property type="entry name" value="F420_oxidored"/>
    <property type="match status" value="1"/>
</dbReference>
<dbReference type="PANTHER" id="PTHR11645:SF0">
    <property type="entry name" value="PYRROLINE-5-CARBOXYLATE REDUCTASE 3"/>
    <property type="match status" value="1"/>
</dbReference>
<keyword evidence="6" id="KW-0963">Cytoplasm</keyword>
<dbReference type="HAMAP" id="MF_01925">
    <property type="entry name" value="P5C_reductase"/>
    <property type="match status" value="1"/>
</dbReference>
<comment type="caution">
    <text evidence="11">The sequence shown here is derived from an EMBL/GenBank/DDBJ whole genome shotgun (WGS) entry which is preliminary data.</text>
</comment>
<dbReference type="PIRSF" id="PIRSF000193">
    <property type="entry name" value="Pyrrol-5-carb_rd"/>
    <property type="match status" value="1"/>
</dbReference>
<dbReference type="UniPathway" id="UPA00098">
    <property type="reaction ID" value="UER00361"/>
</dbReference>
<dbReference type="SUPFAM" id="SSF48179">
    <property type="entry name" value="6-phosphogluconate dehydrogenase C-terminal domain-like"/>
    <property type="match status" value="1"/>
</dbReference>
<dbReference type="GO" id="GO:0004735">
    <property type="term" value="F:pyrroline-5-carboxylate reductase activity"/>
    <property type="evidence" value="ECO:0007669"/>
    <property type="project" value="UniProtKB-UniRule"/>
</dbReference>
<evidence type="ECO:0000313" key="11">
    <source>
        <dbReference type="EMBL" id="RST96319.1"/>
    </source>
</evidence>
<gene>
    <name evidence="6" type="primary">proC</name>
    <name evidence="11" type="ORF">CBF36_00890</name>
</gene>
<protein>
    <recommendedName>
        <fullName evidence="6 7">Pyrroline-5-carboxylate reductase</fullName>
        <shortName evidence="6">P5C reductase</shortName>
        <shortName evidence="6">P5CR</shortName>
        <ecNumber evidence="6 7">1.5.1.2</ecNumber>
    </recommendedName>
    <alternativeName>
        <fullName evidence="6">PCA reductase</fullName>
    </alternativeName>
</protein>
<evidence type="ECO:0000256" key="2">
    <source>
        <dbReference type="ARBA" id="ARBA00022650"/>
    </source>
</evidence>
<sequence length="261" mass="27921">MKIGIFGAGHMGGAMIKGWVRSNNISPEDILVKGGKGKTAKLLQQDIPFLMTDDLNKFNEVEMIFLAVKTPLILPVINDLKKYLTQNIPIISVSAGVPVSNMQEVLGDTYPIAQAIPNTPVQINQGITGIVYSQSISNLDKIAIYDCLSLLGIVEEISEDKIDIFGTLAGCGPAFVDVFMEALGDAAVLHGMDRELAYTVAAKMVSGSANLMLETKKHPGELKDGVTSPGGTTIKGIAALEKEGFRYATISGIDTIMQSYK</sequence>
<keyword evidence="3 6" id="KW-0521">NADP</keyword>
<dbReference type="AlphaFoldDB" id="A0A429ZRP8"/>
<dbReference type="EC" id="1.5.1.2" evidence="6 7"/>
<dbReference type="InterPro" id="IPR008927">
    <property type="entry name" value="6-PGluconate_DH-like_C_sf"/>
</dbReference>
<dbReference type="Gene3D" id="3.40.50.720">
    <property type="entry name" value="NAD(P)-binding Rossmann-like Domain"/>
    <property type="match status" value="1"/>
</dbReference>
<dbReference type="Proteomes" id="UP000288490">
    <property type="component" value="Unassembled WGS sequence"/>
</dbReference>
<keyword evidence="6 8" id="KW-0028">Amino-acid biosynthesis</keyword>
<accession>A0A429ZRP8</accession>
<keyword evidence="2 6" id="KW-0641">Proline biosynthesis</keyword>
<evidence type="ECO:0000256" key="1">
    <source>
        <dbReference type="ARBA" id="ARBA00005525"/>
    </source>
</evidence>
<dbReference type="InterPro" id="IPR000304">
    <property type="entry name" value="Pyrroline-COOH_reductase"/>
</dbReference>
<name>A0A429ZRP8_9ENTE</name>
<dbReference type="RefSeq" id="WP_125955784.1">
    <property type="nucleotide sequence ID" value="NZ_JAQEJV010000001.1"/>
</dbReference>
<evidence type="ECO:0000256" key="4">
    <source>
        <dbReference type="ARBA" id="ARBA00023002"/>
    </source>
</evidence>
<dbReference type="InterPro" id="IPR036291">
    <property type="entry name" value="NAD(P)-bd_dom_sf"/>
</dbReference>
<evidence type="ECO:0000313" key="12">
    <source>
        <dbReference type="Proteomes" id="UP000288490"/>
    </source>
</evidence>
<comment type="similarity">
    <text evidence="1 6 8">Belongs to the pyrroline-5-carboxylate reductase family.</text>
</comment>
<dbReference type="SUPFAM" id="SSF51735">
    <property type="entry name" value="NAD(P)-binding Rossmann-fold domains"/>
    <property type="match status" value="1"/>
</dbReference>
<dbReference type="InterPro" id="IPR028939">
    <property type="entry name" value="P5C_Rdtase_cat_N"/>
</dbReference>
<evidence type="ECO:0000259" key="10">
    <source>
        <dbReference type="Pfam" id="PF14748"/>
    </source>
</evidence>
<keyword evidence="12" id="KW-1185">Reference proteome</keyword>
<reference evidence="11 12" key="1">
    <citation type="submission" date="2017-05" db="EMBL/GenBank/DDBJ databases">
        <title>Vagococcus spp. assemblies.</title>
        <authorList>
            <person name="Gulvik C.A."/>
        </authorList>
    </citation>
    <scope>NUCLEOTIDE SEQUENCE [LARGE SCALE GENOMIC DNA]</scope>
    <source>
        <strain evidence="11 12">SS1994</strain>
    </source>
</reference>
<evidence type="ECO:0000256" key="5">
    <source>
        <dbReference type="ARBA" id="ARBA00058118"/>
    </source>
</evidence>
<dbReference type="GO" id="GO:0055129">
    <property type="term" value="P:L-proline biosynthetic process"/>
    <property type="evidence" value="ECO:0007669"/>
    <property type="project" value="UniProtKB-UniRule"/>
</dbReference>
<evidence type="ECO:0000256" key="7">
    <source>
        <dbReference type="NCBIfam" id="TIGR00112"/>
    </source>
</evidence>
<dbReference type="FunFam" id="1.10.3730.10:FF:000001">
    <property type="entry name" value="Pyrroline-5-carboxylate reductase"/>
    <property type="match status" value="1"/>
</dbReference>
<dbReference type="Pfam" id="PF14748">
    <property type="entry name" value="P5CR_dimer"/>
    <property type="match status" value="1"/>
</dbReference>
<evidence type="ECO:0000256" key="6">
    <source>
        <dbReference type="HAMAP-Rule" id="MF_01925"/>
    </source>
</evidence>
<comment type="subcellular location">
    <subcellularLocation>
        <location evidence="6">Cytoplasm</location>
    </subcellularLocation>
</comment>
<keyword evidence="4 6" id="KW-0560">Oxidoreductase</keyword>
<dbReference type="PANTHER" id="PTHR11645">
    <property type="entry name" value="PYRROLINE-5-CARBOXYLATE REDUCTASE"/>
    <property type="match status" value="1"/>
</dbReference>
<evidence type="ECO:0000256" key="3">
    <source>
        <dbReference type="ARBA" id="ARBA00022857"/>
    </source>
</evidence>
<proteinExistence type="inferred from homology"/>
<feature type="domain" description="Pyrroline-5-carboxylate reductase dimerisation" evidence="10">
    <location>
        <begin position="159"/>
        <end position="258"/>
    </location>
</feature>
<evidence type="ECO:0000259" key="9">
    <source>
        <dbReference type="Pfam" id="PF03807"/>
    </source>
</evidence>
<comment type="function">
    <text evidence="5 6">Catalyzes the reduction of 1-pyrroline-5-carboxylate (PCA) to L-proline.</text>
</comment>